<accession>A0AAV3QF84</accession>
<proteinExistence type="predicted"/>
<evidence type="ECO:0000313" key="1">
    <source>
        <dbReference type="EMBL" id="GAA0161896.1"/>
    </source>
</evidence>
<protein>
    <recommendedName>
        <fullName evidence="3">Retrotransposon gag domain-containing protein</fullName>
    </recommendedName>
</protein>
<reference evidence="1 2" key="1">
    <citation type="submission" date="2024-01" db="EMBL/GenBank/DDBJ databases">
        <title>The complete chloroplast genome sequence of Lithospermum erythrorhizon: insights into the phylogenetic relationship among Boraginaceae species and the maternal lineages of purple gromwells.</title>
        <authorList>
            <person name="Okada T."/>
            <person name="Watanabe K."/>
        </authorList>
    </citation>
    <scope>NUCLEOTIDE SEQUENCE [LARGE SCALE GENOMIC DNA]</scope>
</reference>
<keyword evidence="2" id="KW-1185">Reference proteome</keyword>
<comment type="caution">
    <text evidence="1">The sequence shown here is derived from an EMBL/GenBank/DDBJ whole genome shotgun (WGS) entry which is preliminary data.</text>
</comment>
<dbReference type="EMBL" id="BAABME010020941">
    <property type="protein sequence ID" value="GAA0161896.1"/>
    <property type="molecule type" value="Genomic_DNA"/>
</dbReference>
<organism evidence="1 2">
    <name type="scientific">Lithospermum erythrorhizon</name>
    <name type="common">Purple gromwell</name>
    <name type="synonym">Lithospermum officinale var. erythrorhizon</name>
    <dbReference type="NCBI Taxonomy" id="34254"/>
    <lineage>
        <taxon>Eukaryota</taxon>
        <taxon>Viridiplantae</taxon>
        <taxon>Streptophyta</taxon>
        <taxon>Embryophyta</taxon>
        <taxon>Tracheophyta</taxon>
        <taxon>Spermatophyta</taxon>
        <taxon>Magnoliopsida</taxon>
        <taxon>eudicotyledons</taxon>
        <taxon>Gunneridae</taxon>
        <taxon>Pentapetalae</taxon>
        <taxon>asterids</taxon>
        <taxon>lamiids</taxon>
        <taxon>Boraginales</taxon>
        <taxon>Boraginaceae</taxon>
        <taxon>Boraginoideae</taxon>
        <taxon>Lithospermeae</taxon>
        <taxon>Lithospermum</taxon>
    </lineage>
</organism>
<evidence type="ECO:0008006" key="3">
    <source>
        <dbReference type="Google" id="ProtNLM"/>
    </source>
</evidence>
<gene>
    <name evidence="1" type="ORF">LIER_39317</name>
</gene>
<evidence type="ECO:0000313" key="2">
    <source>
        <dbReference type="Proteomes" id="UP001454036"/>
    </source>
</evidence>
<sequence length="285" mass="31177">MLVQWILNTIDSSLRKTIPYFEEARPLWAVLKRRFDVGSGTPKHHLNAALAECKQTATMTIGDYFGKLQPLWDELATYDPIPSCCCGFCVCDLGEKFLRKQDNDRLYEFLCGIYVEKFGALCSSLLSQDPPPNLDRAYQDMLQEEQLLTQRGVSIDRDNVMAIAAQSASRGTSRFDSCSKTSGTCSYCHRSGHDISNFFSKNGFPDWWGDRPRGSGRGAGLKPAFVVRPGGQTPTARAVRPRDTAHVVSHSLAAIAVGVWRHVVCTSVGGNPGGDGPELATGQAG</sequence>
<dbReference type="PANTHER" id="PTHR34222:SF94">
    <property type="entry name" value="CCHC-TYPE DOMAIN-CONTAINING PROTEIN"/>
    <property type="match status" value="1"/>
</dbReference>
<dbReference type="PANTHER" id="PTHR34222">
    <property type="entry name" value="GAG_PRE-INTEGRS DOMAIN-CONTAINING PROTEIN"/>
    <property type="match status" value="1"/>
</dbReference>
<dbReference type="Proteomes" id="UP001454036">
    <property type="component" value="Unassembled WGS sequence"/>
</dbReference>
<dbReference type="AlphaFoldDB" id="A0AAV3QF84"/>
<name>A0AAV3QF84_LITER</name>